<sequence length="147" mass="17101">MFFGLDVMMTFFMGFLFFLFFVIFNFSYLFIIAGVILFSVVIFLCLVWKGFVFFGLIFMMVYSGGMLLLILYVSAMLGDYEVEGSSKMGFFVFLFYMMFLNLGLYEAFDLFSGFSYYTYGSVYLFFCTVCLGLSMVSILNLLLKKNY</sequence>
<dbReference type="EMBL" id="HF548553">
    <property type="protein sequence ID" value="CCO25706.1"/>
    <property type="molecule type" value="Genomic_DNA"/>
</dbReference>
<dbReference type="AlphaFoldDB" id="A0A024GW76"/>
<organism evidence="2">
    <name type="scientific">Botrylloides leachii</name>
    <name type="common">Sea squirt</name>
    <dbReference type="NCBI Taxonomy" id="62808"/>
    <lineage>
        <taxon>Eukaryota</taxon>
        <taxon>Metazoa</taxon>
        <taxon>Chordata</taxon>
        <taxon>Tunicata</taxon>
        <taxon>Ascidiacea</taxon>
        <taxon>Stolidobranchia</taxon>
        <taxon>Styelidae</taxon>
        <taxon>Botrylloides</taxon>
    </lineage>
</organism>
<feature type="transmembrane region" description="Helical" evidence="1">
    <location>
        <begin position="12"/>
        <end position="44"/>
    </location>
</feature>
<proteinExistence type="predicted"/>
<name>A0A024GW76_BOTLH</name>
<accession>A0A024GW76</accession>
<keyword evidence="1" id="KW-0812">Transmembrane</keyword>
<keyword evidence="2" id="KW-0496">Mitochondrion</keyword>
<keyword evidence="1" id="KW-0472">Membrane</keyword>
<reference evidence="2" key="1">
    <citation type="journal article" date="2014" name="Genome Biol. Evol.">
        <title>Ascidian mitogenomics: comparison of evolutionary rates in closely related taxa provides evidence of ongoing speciation events.</title>
        <authorList>
            <person name="Griggio F."/>
            <person name="Voskoboynik A."/>
            <person name="Iannelli F."/>
            <person name="Justy F."/>
            <person name="Tilak M.K."/>
            <person name="Turon X."/>
            <person name="Pesole G."/>
            <person name="Douzery E.J."/>
            <person name="Mastrototaro F."/>
            <person name="Gissi C."/>
        </authorList>
    </citation>
    <scope>NUCLEOTIDE SEQUENCE</scope>
    <source>
        <tissue evidence="2">Colony</tissue>
    </source>
</reference>
<feature type="transmembrane region" description="Helical" evidence="1">
    <location>
        <begin position="120"/>
        <end position="143"/>
    </location>
</feature>
<keyword evidence="1" id="KW-1133">Transmembrane helix</keyword>
<geneLocation type="mitochondrion" evidence="2"/>
<gene>
    <name evidence="2" type="primary">nad6</name>
</gene>
<feature type="transmembrane region" description="Helical" evidence="1">
    <location>
        <begin position="50"/>
        <end position="77"/>
    </location>
</feature>
<evidence type="ECO:0000256" key="1">
    <source>
        <dbReference type="SAM" id="Phobius"/>
    </source>
</evidence>
<feature type="transmembrane region" description="Helical" evidence="1">
    <location>
        <begin position="89"/>
        <end position="108"/>
    </location>
</feature>
<evidence type="ECO:0000313" key="2">
    <source>
        <dbReference type="EMBL" id="CCO25706.1"/>
    </source>
</evidence>
<protein>
    <submittedName>
        <fullName evidence="2">NADH dehydrogenase subunit 6</fullName>
    </submittedName>
</protein>